<keyword evidence="2" id="KW-0472">Membrane</keyword>
<name>A0A3M7LW83_9PLEO</name>
<keyword evidence="2" id="KW-1133">Transmembrane helix</keyword>
<organism evidence="3 4">
    <name type="scientific">Pyrenophora seminiperda CCB06</name>
    <dbReference type="NCBI Taxonomy" id="1302712"/>
    <lineage>
        <taxon>Eukaryota</taxon>
        <taxon>Fungi</taxon>
        <taxon>Dikarya</taxon>
        <taxon>Ascomycota</taxon>
        <taxon>Pezizomycotina</taxon>
        <taxon>Dothideomycetes</taxon>
        <taxon>Pleosporomycetidae</taxon>
        <taxon>Pleosporales</taxon>
        <taxon>Pleosporineae</taxon>
        <taxon>Pleosporaceae</taxon>
        <taxon>Pyrenophora</taxon>
    </lineage>
</organism>
<feature type="transmembrane region" description="Helical" evidence="2">
    <location>
        <begin position="176"/>
        <end position="201"/>
    </location>
</feature>
<dbReference type="PANTHER" id="PTHR32251">
    <property type="entry name" value="3-OXO-5-ALPHA-STEROID 4-DEHYDROGENASE"/>
    <property type="match status" value="1"/>
</dbReference>
<dbReference type="AlphaFoldDB" id="A0A3M7LW83"/>
<feature type="transmembrane region" description="Helical" evidence="2">
    <location>
        <begin position="79"/>
        <end position="98"/>
    </location>
</feature>
<feature type="transmembrane region" description="Helical" evidence="2">
    <location>
        <begin position="110"/>
        <end position="126"/>
    </location>
</feature>
<dbReference type="EMBL" id="KE747809">
    <property type="protein sequence ID" value="RMZ66469.1"/>
    <property type="molecule type" value="Genomic_DNA"/>
</dbReference>
<evidence type="ECO:0000256" key="2">
    <source>
        <dbReference type="SAM" id="Phobius"/>
    </source>
</evidence>
<reference evidence="3 4" key="1">
    <citation type="journal article" date="2014" name="PLoS ONE">
        <title>De novo Genome Assembly of the Fungal Plant Pathogen Pyrenophora semeniperda.</title>
        <authorList>
            <person name="Soliai M.M."/>
            <person name="Meyer S.E."/>
            <person name="Udall J.A."/>
            <person name="Elzinga D.E."/>
            <person name="Hermansen R.A."/>
            <person name="Bodily P.M."/>
            <person name="Hart A.A."/>
            <person name="Coleman C.E."/>
        </authorList>
    </citation>
    <scope>NUCLEOTIDE SEQUENCE [LARGE SCALE GENOMIC DNA]</scope>
    <source>
        <strain evidence="3 4">CCB06</strain>
        <tissue evidence="3">Mycelium</tissue>
    </source>
</reference>
<proteinExistence type="predicted"/>
<accession>A0A3M7LW83</accession>
<feature type="compositionally biased region" description="Basic and acidic residues" evidence="1">
    <location>
        <begin position="365"/>
        <end position="378"/>
    </location>
</feature>
<feature type="region of interest" description="Disordered" evidence="1">
    <location>
        <begin position="363"/>
        <end position="386"/>
    </location>
</feature>
<evidence type="ECO:0000313" key="4">
    <source>
        <dbReference type="Proteomes" id="UP000265663"/>
    </source>
</evidence>
<dbReference type="Gene3D" id="1.20.120.1630">
    <property type="match status" value="1"/>
</dbReference>
<dbReference type="InterPro" id="IPR010721">
    <property type="entry name" value="UstE-like"/>
</dbReference>
<gene>
    <name evidence="3" type="ORF">GMOD_00001805</name>
</gene>
<evidence type="ECO:0000256" key="1">
    <source>
        <dbReference type="SAM" id="MobiDB-lite"/>
    </source>
</evidence>
<keyword evidence="4" id="KW-1185">Reference proteome</keyword>
<protein>
    <submittedName>
        <fullName evidence="3">DUF1295 domain</fullName>
    </submittedName>
</protein>
<keyword evidence="2" id="KW-0812">Transmembrane</keyword>
<dbReference type="OrthoDB" id="201504at2759"/>
<dbReference type="Proteomes" id="UP000265663">
    <property type="component" value="Unassembled WGS sequence"/>
</dbReference>
<dbReference type="GO" id="GO:0016020">
    <property type="term" value="C:membrane"/>
    <property type="evidence" value="ECO:0007669"/>
    <property type="project" value="TreeGrafter"/>
</dbReference>
<evidence type="ECO:0000313" key="3">
    <source>
        <dbReference type="EMBL" id="RMZ66469.1"/>
    </source>
</evidence>
<dbReference type="Pfam" id="PF06966">
    <property type="entry name" value="DUF1295"/>
    <property type="match status" value="1"/>
</dbReference>
<dbReference type="PANTHER" id="PTHR32251:SF23">
    <property type="entry name" value="3-OXO-5-ALPHA-STEROID 4-DEHYDROGENASE (DUF1295)"/>
    <property type="match status" value="1"/>
</dbReference>
<sequence length="386" mass="43955">MRGIATSSPPATQSLITMPDPRTYVDMALPLVKTLPECADFFKTVEPFIPQLYHLPTQVAAHITDTQALKELYLNTNPLISSLAFATMFLTPIVLVLSEFNRNYSQVDRLWSLLPALYNVHYAVWAHLNGLPTMKLDHVMAVSIIWSARLTFNYWRKGGYEVGSEDYRWLIVKDYIGGPAMFVFNVTFISLYQNILLWLIATPTYVLLLASRISGNQVTSYDTLFGRGMLVLVVFEFFADQAQWNFYKARGVYHNTAKVPSNYKYTREQLDRGFNTTGLFAWSRHPNFAAEQAFWVALYQWSCLETETYANWAGAGALAYLLLFQGSTWLTELLSAGKYPEYKVYQERVGMFLPTFGTKSMDAPLNDKEQRKVNDAKAGKGAMKTK</sequence>